<keyword evidence="2" id="KW-0521">NADP</keyword>
<dbReference type="PANTHER" id="PTHR48107">
    <property type="entry name" value="NADPH-DEPENDENT ALDEHYDE REDUCTASE-LIKE PROTEIN, CHLOROPLASTIC-RELATED"/>
    <property type="match status" value="1"/>
</dbReference>
<dbReference type="InterPro" id="IPR002347">
    <property type="entry name" value="SDR_fam"/>
</dbReference>
<dbReference type="EMBL" id="JAVRRD010000021">
    <property type="protein sequence ID" value="KAK5048705.1"/>
    <property type="molecule type" value="Genomic_DNA"/>
</dbReference>
<dbReference type="Pfam" id="PF13561">
    <property type="entry name" value="adh_short_C2"/>
    <property type="match status" value="1"/>
</dbReference>
<evidence type="ECO:0000256" key="2">
    <source>
        <dbReference type="ARBA" id="ARBA00022857"/>
    </source>
</evidence>
<evidence type="ECO:0008006" key="6">
    <source>
        <dbReference type="Google" id="ProtNLM"/>
    </source>
</evidence>
<keyword evidence="5" id="KW-1185">Reference proteome</keyword>
<dbReference type="GeneID" id="89973971"/>
<dbReference type="CDD" id="cd05233">
    <property type="entry name" value="SDR_c"/>
    <property type="match status" value="1"/>
</dbReference>
<dbReference type="GO" id="GO:0016614">
    <property type="term" value="F:oxidoreductase activity, acting on CH-OH group of donors"/>
    <property type="evidence" value="ECO:0007669"/>
    <property type="project" value="UniProtKB-ARBA"/>
</dbReference>
<evidence type="ECO:0000256" key="1">
    <source>
        <dbReference type="ARBA" id="ARBA00006484"/>
    </source>
</evidence>
<sequence>MSGTLQGKVAIVSGSSAGIGAAVAKELAQRGATVVLNYPHAGEKENATKILSSFPEPSRSIAVEADISTYQGAKTLVHAAADAFRKVDILVNNAGIMLPGDLDDPDDAKVESNWERMINLNGRGAYFLTRAVLHVLSRENSRIVNIGSGVSRVPSTGQSMYAGVKGMLETLTRSWAKELPRKYGCTVNAVAPGIVATEGYLSSPQFVRDMVKPFVDSTPVAPRETTPEEVAWTVAMLCEEKAGWLNGVYVPIAGGSIMI</sequence>
<evidence type="ECO:0000313" key="5">
    <source>
        <dbReference type="Proteomes" id="UP001358417"/>
    </source>
</evidence>
<reference evidence="4 5" key="1">
    <citation type="submission" date="2023-08" db="EMBL/GenBank/DDBJ databases">
        <title>Black Yeasts Isolated from many extreme environments.</title>
        <authorList>
            <person name="Coleine C."/>
            <person name="Stajich J.E."/>
            <person name="Selbmann L."/>
        </authorList>
    </citation>
    <scope>NUCLEOTIDE SEQUENCE [LARGE SCALE GENOMIC DNA]</scope>
    <source>
        <strain evidence="4 5">CCFEE 5792</strain>
    </source>
</reference>
<keyword evidence="3" id="KW-0560">Oxidoreductase</keyword>
<dbReference type="SUPFAM" id="SSF51735">
    <property type="entry name" value="NAD(P)-binding Rossmann-fold domains"/>
    <property type="match status" value="1"/>
</dbReference>
<dbReference type="Gene3D" id="3.40.50.720">
    <property type="entry name" value="NAD(P)-binding Rossmann-like Domain"/>
    <property type="match status" value="1"/>
</dbReference>
<organism evidence="4 5">
    <name type="scientific">Exophiala bonariae</name>
    <dbReference type="NCBI Taxonomy" id="1690606"/>
    <lineage>
        <taxon>Eukaryota</taxon>
        <taxon>Fungi</taxon>
        <taxon>Dikarya</taxon>
        <taxon>Ascomycota</taxon>
        <taxon>Pezizomycotina</taxon>
        <taxon>Eurotiomycetes</taxon>
        <taxon>Chaetothyriomycetidae</taxon>
        <taxon>Chaetothyriales</taxon>
        <taxon>Herpotrichiellaceae</taxon>
        <taxon>Exophiala</taxon>
    </lineage>
</organism>
<dbReference type="PRINTS" id="PR00080">
    <property type="entry name" value="SDRFAMILY"/>
</dbReference>
<proteinExistence type="inferred from homology"/>
<dbReference type="FunFam" id="3.40.50.720:FF:000084">
    <property type="entry name" value="Short-chain dehydrogenase reductase"/>
    <property type="match status" value="1"/>
</dbReference>
<dbReference type="RefSeq" id="XP_064704064.1">
    <property type="nucleotide sequence ID" value="XM_064849361.1"/>
</dbReference>
<comment type="caution">
    <text evidence="4">The sequence shown here is derived from an EMBL/GenBank/DDBJ whole genome shotgun (WGS) entry which is preliminary data.</text>
</comment>
<gene>
    <name evidence="4" type="ORF">LTR84_005797</name>
</gene>
<accession>A0AAV9N3K1</accession>
<dbReference type="Proteomes" id="UP001358417">
    <property type="component" value="Unassembled WGS sequence"/>
</dbReference>
<dbReference type="PANTHER" id="PTHR48107:SF7">
    <property type="entry name" value="RE15974P"/>
    <property type="match status" value="1"/>
</dbReference>
<name>A0AAV9N3K1_9EURO</name>
<dbReference type="AlphaFoldDB" id="A0AAV9N3K1"/>
<comment type="similarity">
    <text evidence="1">Belongs to the short-chain dehydrogenases/reductases (SDR) family.</text>
</comment>
<dbReference type="InterPro" id="IPR036291">
    <property type="entry name" value="NAD(P)-bd_dom_sf"/>
</dbReference>
<evidence type="ECO:0000313" key="4">
    <source>
        <dbReference type="EMBL" id="KAK5048705.1"/>
    </source>
</evidence>
<dbReference type="PRINTS" id="PR00081">
    <property type="entry name" value="GDHRDH"/>
</dbReference>
<evidence type="ECO:0000256" key="3">
    <source>
        <dbReference type="ARBA" id="ARBA00023002"/>
    </source>
</evidence>
<protein>
    <recommendedName>
        <fullName evidence="6">3-oxoacyl-[acyl-carrier protein] reductase</fullName>
    </recommendedName>
</protein>